<evidence type="ECO:0000313" key="2">
    <source>
        <dbReference type="Proteomes" id="UP001428774"/>
    </source>
</evidence>
<comment type="caution">
    <text evidence="1">The sequence shown here is derived from an EMBL/GenBank/DDBJ whole genome shotgun (WGS) entry which is preliminary data.</text>
</comment>
<keyword evidence="2" id="KW-1185">Reference proteome</keyword>
<dbReference type="AlphaFoldDB" id="A0AAW9S5A7"/>
<proteinExistence type="predicted"/>
<organism evidence="1 2">
    <name type="scientific">Ponticoccus litoralis</name>
    <dbReference type="NCBI Taxonomy" id="422297"/>
    <lineage>
        <taxon>Bacteria</taxon>
        <taxon>Pseudomonadati</taxon>
        <taxon>Pseudomonadota</taxon>
        <taxon>Alphaproteobacteria</taxon>
        <taxon>Rhodobacterales</taxon>
        <taxon>Roseobacteraceae</taxon>
        <taxon>Ponticoccus</taxon>
    </lineage>
</organism>
<sequence>MTAPRPLSAKALREAAQVAREEGVTIVVRNGARVYEFTPDSQTAKSAQAAEGWEAAFE</sequence>
<reference evidence="1 2" key="1">
    <citation type="submission" date="2024-05" db="EMBL/GenBank/DDBJ databases">
        <title>Genome sequence of Ponticoccus litoralis KCCM 90028.</title>
        <authorList>
            <person name="Kim J.M."/>
            <person name="Lee J.K."/>
            <person name="Choi B.J."/>
            <person name="Bayburt H."/>
            <person name="Baek J.H."/>
            <person name="Jeon C.O."/>
        </authorList>
    </citation>
    <scope>NUCLEOTIDE SEQUENCE [LARGE SCALE GENOMIC DNA]</scope>
    <source>
        <strain evidence="1 2">KCCM 90028</strain>
    </source>
</reference>
<dbReference type="Proteomes" id="UP001428774">
    <property type="component" value="Unassembled WGS sequence"/>
</dbReference>
<dbReference type="RefSeq" id="WP_347165193.1">
    <property type="nucleotide sequence ID" value="NZ_JBDNCH010000002.1"/>
</dbReference>
<gene>
    <name evidence="1" type="ORF">ABFB10_02285</name>
</gene>
<dbReference type="EMBL" id="JBDNCH010000002">
    <property type="protein sequence ID" value="MEN9060041.1"/>
    <property type="molecule type" value="Genomic_DNA"/>
</dbReference>
<protein>
    <submittedName>
        <fullName evidence="1">Uncharacterized protein</fullName>
    </submittedName>
</protein>
<name>A0AAW9S5A7_9RHOB</name>
<evidence type="ECO:0000313" key="1">
    <source>
        <dbReference type="EMBL" id="MEN9060041.1"/>
    </source>
</evidence>
<accession>A0AAW9S5A7</accession>